<reference evidence="14 15" key="1">
    <citation type="submission" date="2019-09" db="EMBL/GenBank/DDBJ databases">
        <title>Genome sequence and assembly of Adhaeribacter sp.</title>
        <authorList>
            <person name="Chhetri G."/>
        </authorList>
    </citation>
    <scope>NUCLEOTIDE SEQUENCE [LARGE SCALE GENOMIC DNA]</scope>
    <source>
        <strain evidence="14 15">DK36</strain>
    </source>
</reference>
<comment type="function">
    <text evidence="6">Catalyzes the adenylation by ATP of the carboxyl group of the C-terminal glycine of sulfur carrier protein MoaD.</text>
</comment>
<evidence type="ECO:0000313" key="15">
    <source>
        <dbReference type="Proteomes" id="UP000323426"/>
    </source>
</evidence>
<gene>
    <name evidence="14" type="primary">moeB</name>
    <name evidence="14" type="ORF">F0145_22745</name>
</gene>
<sequence>MLESEELKRYNRHLLLPEIGFAGQEKLKAAKVLVIGAGGLGCPVLQYLAAAGVGTIGIVDDDVVDFSNLQRQILFATVDVGRKKAEVSAEKLKALNSFVTVQVYPERLNSENAAELFRPYDLIVDGSDNFPTRYLVNDTCVALNKPLVFGSVFKFDGQVAVFNYQNGPTYRCLYPTPPTADESPNCSDIGVLGVLPGLIGLYMANEVMKLVCGIGTPLSGKLLLLDALENRTSIFTVRRSAAADQPAPETIAPENCQAPKPIIAQVSLMELTDWLEQEEDQLYLVDVREPQEFAAYNLGGVNIPFADLPNKLTQLPQDKTVVFCCATGQRSLAAATLVQDAGFTGEVYNLRGGVLGS</sequence>
<evidence type="ECO:0000313" key="14">
    <source>
        <dbReference type="EMBL" id="KAA5540330.1"/>
    </source>
</evidence>
<proteinExistence type="inferred from homology"/>
<comment type="catalytic activity">
    <reaction evidence="5">
        <text>[molybdopterin-synthase sulfur-carrier protein]-C-terminal Gly-Gly + ATP + H(+) = [molybdopterin-synthase sulfur-carrier protein]-C-terminal Gly-Gly-AMP + diphosphate</text>
        <dbReference type="Rhea" id="RHEA:43616"/>
        <dbReference type="Rhea" id="RHEA-COMP:12159"/>
        <dbReference type="Rhea" id="RHEA-COMP:12202"/>
        <dbReference type="ChEBI" id="CHEBI:15378"/>
        <dbReference type="ChEBI" id="CHEBI:30616"/>
        <dbReference type="ChEBI" id="CHEBI:33019"/>
        <dbReference type="ChEBI" id="CHEBI:90618"/>
        <dbReference type="ChEBI" id="CHEBI:90778"/>
        <dbReference type="EC" id="2.7.7.80"/>
    </reaction>
</comment>
<evidence type="ECO:0000256" key="6">
    <source>
        <dbReference type="ARBA" id="ARBA00055169"/>
    </source>
</evidence>
<organism evidence="14 15">
    <name type="scientific">Adhaeribacter rhizoryzae</name>
    <dbReference type="NCBI Taxonomy" id="2607907"/>
    <lineage>
        <taxon>Bacteria</taxon>
        <taxon>Pseudomonadati</taxon>
        <taxon>Bacteroidota</taxon>
        <taxon>Cytophagia</taxon>
        <taxon>Cytophagales</taxon>
        <taxon>Hymenobacteraceae</taxon>
        <taxon>Adhaeribacter</taxon>
    </lineage>
</organism>
<dbReference type="InterPro" id="IPR035985">
    <property type="entry name" value="Ubiquitin-activating_enz"/>
</dbReference>
<evidence type="ECO:0000256" key="3">
    <source>
        <dbReference type="ARBA" id="ARBA00022741"/>
    </source>
</evidence>
<accession>A0A5M6D0W5</accession>
<evidence type="ECO:0000256" key="4">
    <source>
        <dbReference type="ARBA" id="ARBA00022840"/>
    </source>
</evidence>
<dbReference type="SUPFAM" id="SSF69572">
    <property type="entry name" value="Activating enzymes of the ubiquitin-like proteins"/>
    <property type="match status" value="1"/>
</dbReference>
<dbReference type="InterPro" id="IPR036873">
    <property type="entry name" value="Rhodanese-like_dom_sf"/>
</dbReference>
<comment type="caution">
    <text evidence="14">The sequence shown here is derived from an EMBL/GenBank/DDBJ whole genome shotgun (WGS) entry which is preliminary data.</text>
</comment>
<dbReference type="CDD" id="cd00158">
    <property type="entry name" value="RHOD"/>
    <property type="match status" value="1"/>
</dbReference>
<dbReference type="EC" id="2.7.7.80" evidence="8"/>
<dbReference type="Pfam" id="PF00581">
    <property type="entry name" value="Rhodanese"/>
    <property type="match status" value="1"/>
</dbReference>
<evidence type="ECO:0000256" key="1">
    <source>
        <dbReference type="ARBA" id="ARBA00009919"/>
    </source>
</evidence>
<protein>
    <recommendedName>
        <fullName evidence="9">Molybdopterin-synthase adenylyltransferase</fullName>
        <ecNumber evidence="8">2.7.7.80</ecNumber>
    </recommendedName>
    <alternativeName>
        <fullName evidence="12">MoaD protein adenylase</fullName>
    </alternativeName>
    <alternativeName>
        <fullName evidence="10">Molybdopterin-converting factor subunit 1 adenylase</fullName>
    </alternativeName>
    <alternativeName>
        <fullName evidence="11">Sulfur carrier protein MoaD adenylyltransferase</fullName>
    </alternativeName>
</protein>
<dbReference type="GO" id="GO:0061605">
    <property type="term" value="F:molybdopterin-synthase adenylyltransferase activity"/>
    <property type="evidence" value="ECO:0007669"/>
    <property type="project" value="UniProtKB-EC"/>
</dbReference>
<evidence type="ECO:0000256" key="2">
    <source>
        <dbReference type="ARBA" id="ARBA00022679"/>
    </source>
</evidence>
<dbReference type="GO" id="GO:0004792">
    <property type="term" value="F:thiosulfate-cyanide sulfurtransferase activity"/>
    <property type="evidence" value="ECO:0007669"/>
    <property type="project" value="TreeGrafter"/>
</dbReference>
<evidence type="ECO:0000256" key="11">
    <source>
        <dbReference type="ARBA" id="ARBA00075328"/>
    </source>
</evidence>
<dbReference type="GO" id="GO:0008641">
    <property type="term" value="F:ubiquitin-like modifier activating enzyme activity"/>
    <property type="evidence" value="ECO:0007669"/>
    <property type="project" value="InterPro"/>
</dbReference>
<comment type="similarity">
    <text evidence="1">Belongs to the HesA/MoeB/ThiF family.</text>
</comment>
<dbReference type="GO" id="GO:0008146">
    <property type="term" value="F:sulfotransferase activity"/>
    <property type="evidence" value="ECO:0007669"/>
    <property type="project" value="TreeGrafter"/>
</dbReference>
<comment type="subunit">
    <text evidence="7">Homodimer. Forms a stable heterotetrameric complex of 2 MoeB and 2 MoaD during adenylation of MoaD.</text>
</comment>
<evidence type="ECO:0000256" key="12">
    <source>
        <dbReference type="ARBA" id="ARBA00078531"/>
    </source>
</evidence>
<dbReference type="InterPro" id="IPR045886">
    <property type="entry name" value="ThiF/MoeB/HesA"/>
</dbReference>
<dbReference type="PANTHER" id="PTHR10953">
    <property type="entry name" value="UBIQUITIN-ACTIVATING ENZYME E1"/>
    <property type="match status" value="1"/>
</dbReference>
<evidence type="ECO:0000259" key="13">
    <source>
        <dbReference type="PROSITE" id="PS50206"/>
    </source>
</evidence>
<dbReference type="RefSeq" id="WP_150092350.1">
    <property type="nucleotide sequence ID" value="NZ_VWSF01000027.1"/>
</dbReference>
<dbReference type="Pfam" id="PF00899">
    <property type="entry name" value="ThiF"/>
    <property type="match status" value="1"/>
</dbReference>
<keyword evidence="14" id="KW-0548">Nucleotidyltransferase</keyword>
<dbReference type="Proteomes" id="UP000323426">
    <property type="component" value="Unassembled WGS sequence"/>
</dbReference>
<evidence type="ECO:0000256" key="7">
    <source>
        <dbReference type="ARBA" id="ARBA00063809"/>
    </source>
</evidence>
<dbReference type="Gene3D" id="3.40.50.720">
    <property type="entry name" value="NAD(P)-binding Rossmann-like Domain"/>
    <property type="match status" value="1"/>
</dbReference>
<dbReference type="GO" id="GO:0005524">
    <property type="term" value="F:ATP binding"/>
    <property type="evidence" value="ECO:0007669"/>
    <property type="project" value="UniProtKB-KW"/>
</dbReference>
<dbReference type="EMBL" id="VWSF01000027">
    <property type="protein sequence ID" value="KAA5540330.1"/>
    <property type="molecule type" value="Genomic_DNA"/>
</dbReference>
<dbReference type="InterPro" id="IPR000594">
    <property type="entry name" value="ThiF_NAD_FAD-bd"/>
</dbReference>
<dbReference type="PROSITE" id="PS50206">
    <property type="entry name" value="RHODANESE_3"/>
    <property type="match status" value="1"/>
</dbReference>
<evidence type="ECO:0000256" key="5">
    <source>
        <dbReference type="ARBA" id="ARBA00052218"/>
    </source>
</evidence>
<dbReference type="Gene3D" id="3.40.250.10">
    <property type="entry name" value="Rhodanese-like domain"/>
    <property type="match status" value="1"/>
</dbReference>
<evidence type="ECO:0000256" key="10">
    <source>
        <dbReference type="ARBA" id="ARBA00075110"/>
    </source>
</evidence>
<evidence type="ECO:0000256" key="8">
    <source>
        <dbReference type="ARBA" id="ARBA00066884"/>
    </source>
</evidence>
<name>A0A5M6D0W5_9BACT</name>
<feature type="domain" description="Rhodanese" evidence="13">
    <location>
        <begin position="278"/>
        <end position="356"/>
    </location>
</feature>
<dbReference type="CDD" id="cd00757">
    <property type="entry name" value="ThiF_MoeB_HesA_family"/>
    <property type="match status" value="1"/>
</dbReference>
<dbReference type="InterPro" id="IPR001763">
    <property type="entry name" value="Rhodanese-like_dom"/>
</dbReference>
<dbReference type="AlphaFoldDB" id="A0A5M6D0W5"/>
<keyword evidence="2 14" id="KW-0808">Transferase</keyword>
<dbReference type="SMART" id="SM00450">
    <property type="entry name" value="RHOD"/>
    <property type="match status" value="1"/>
</dbReference>
<dbReference type="FunFam" id="3.40.50.720:FF:000033">
    <property type="entry name" value="Adenylyltransferase and sulfurtransferase MOCS3"/>
    <property type="match status" value="1"/>
</dbReference>
<keyword evidence="15" id="KW-1185">Reference proteome</keyword>
<dbReference type="PANTHER" id="PTHR10953:SF102">
    <property type="entry name" value="ADENYLYLTRANSFERASE AND SULFURTRANSFERASE MOCS3"/>
    <property type="match status" value="1"/>
</dbReference>
<dbReference type="GO" id="GO:0005829">
    <property type="term" value="C:cytosol"/>
    <property type="evidence" value="ECO:0007669"/>
    <property type="project" value="TreeGrafter"/>
</dbReference>
<evidence type="ECO:0000256" key="9">
    <source>
        <dbReference type="ARBA" id="ARBA00073635"/>
    </source>
</evidence>
<keyword evidence="3" id="KW-0547">Nucleotide-binding</keyword>
<dbReference type="NCBIfam" id="NF004281">
    <property type="entry name" value="PRK05690.1"/>
    <property type="match status" value="1"/>
</dbReference>
<keyword evidence="4" id="KW-0067">ATP-binding</keyword>